<organism evidence="3 4">
    <name type="scientific">Rhodococcus sovatensis</name>
    <dbReference type="NCBI Taxonomy" id="1805840"/>
    <lineage>
        <taxon>Bacteria</taxon>
        <taxon>Bacillati</taxon>
        <taxon>Actinomycetota</taxon>
        <taxon>Actinomycetes</taxon>
        <taxon>Mycobacteriales</taxon>
        <taxon>Nocardiaceae</taxon>
        <taxon>Rhodococcus</taxon>
    </lineage>
</organism>
<name>A0ABZ2PNE3_9NOCA</name>
<feature type="domain" description="DUF2510" evidence="2">
    <location>
        <begin position="45"/>
        <end position="71"/>
    </location>
</feature>
<evidence type="ECO:0000313" key="3">
    <source>
        <dbReference type="EMBL" id="WXG69755.1"/>
    </source>
</evidence>
<evidence type="ECO:0000313" key="4">
    <source>
        <dbReference type="Proteomes" id="UP001432000"/>
    </source>
</evidence>
<keyword evidence="1" id="KW-1133">Transmembrane helix</keyword>
<dbReference type="Proteomes" id="UP001432000">
    <property type="component" value="Chromosome"/>
</dbReference>
<dbReference type="RefSeq" id="WP_338890723.1">
    <property type="nucleotide sequence ID" value="NZ_CP147846.1"/>
</dbReference>
<dbReference type="EMBL" id="CP147846">
    <property type="protein sequence ID" value="WXG69755.1"/>
    <property type="molecule type" value="Genomic_DNA"/>
</dbReference>
<evidence type="ECO:0000256" key="1">
    <source>
        <dbReference type="SAM" id="Phobius"/>
    </source>
</evidence>
<evidence type="ECO:0000259" key="2">
    <source>
        <dbReference type="Pfam" id="PF10708"/>
    </source>
</evidence>
<gene>
    <name evidence="3" type="ORF">WDS16_04155</name>
</gene>
<keyword evidence="1" id="KW-0812">Transmembrane</keyword>
<proteinExistence type="predicted"/>
<protein>
    <submittedName>
        <fullName evidence="3">DUF2510 domain-containing protein</fullName>
    </submittedName>
</protein>
<reference evidence="3 4" key="1">
    <citation type="submission" date="2024-03" db="EMBL/GenBank/DDBJ databases">
        <title>Natural products discovery in diverse microorganisms through a two-stage MS feature dereplication strategy.</title>
        <authorList>
            <person name="Zhang R."/>
        </authorList>
    </citation>
    <scope>NUCLEOTIDE SEQUENCE [LARGE SCALE GENOMIC DNA]</scope>
    <source>
        <strain evidence="3 4">18930</strain>
    </source>
</reference>
<keyword evidence="4" id="KW-1185">Reference proteome</keyword>
<accession>A0ABZ2PNE3</accession>
<dbReference type="InterPro" id="IPR018929">
    <property type="entry name" value="DUF2510"/>
</dbReference>
<feature type="transmembrane region" description="Helical" evidence="1">
    <location>
        <begin position="6"/>
        <end position="28"/>
    </location>
</feature>
<keyword evidence="1" id="KW-0472">Membrane</keyword>
<sequence>MDLFQVVVIGILALASSTVVAGFVVMLIGSARRQPARRAKVRIAPGWYPDAQDESLLRYFDGRVPTQQTSRREMS</sequence>
<dbReference type="Pfam" id="PF10708">
    <property type="entry name" value="DUF2510"/>
    <property type="match status" value="1"/>
</dbReference>